<feature type="domain" description="DUF4010" evidence="3">
    <location>
        <begin position="186"/>
        <end position="390"/>
    </location>
</feature>
<accession>A0ABR8VY31</accession>
<evidence type="ECO:0000313" key="5">
    <source>
        <dbReference type="Proteomes" id="UP000621930"/>
    </source>
</evidence>
<feature type="domain" description="MgtC/SapB/SrpB/YhiD N-terminal" evidence="2">
    <location>
        <begin position="21"/>
        <end position="137"/>
    </location>
</feature>
<organism evidence="4 5">
    <name type="scientific">Acinetobacter pecorum</name>
    <dbReference type="NCBI Taxonomy" id="2762215"/>
    <lineage>
        <taxon>Bacteria</taxon>
        <taxon>Pseudomonadati</taxon>
        <taxon>Pseudomonadota</taxon>
        <taxon>Gammaproteobacteria</taxon>
        <taxon>Moraxellales</taxon>
        <taxon>Moraxellaceae</taxon>
        <taxon>Acinetobacter</taxon>
    </lineage>
</organism>
<keyword evidence="5" id="KW-1185">Reference proteome</keyword>
<keyword evidence="1" id="KW-0812">Transmembrane</keyword>
<feature type="transmembrane region" description="Helical" evidence="1">
    <location>
        <begin position="337"/>
        <end position="358"/>
    </location>
</feature>
<evidence type="ECO:0000313" key="4">
    <source>
        <dbReference type="EMBL" id="MBD8009679.1"/>
    </source>
</evidence>
<dbReference type="EMBL" id="JACSPT010000012">
    <property type="protein sequence ID" value="MBD8009679.1"/>
    <property type="molecule type" value="Genomic_DNA"/>
</dbReference>
<feature type="transmembrane region" description="Helical" evidence="1">
    <location>
        <begin position="151"/>
        <end position="166"/>
    </location>
</feature>
<feature type="transmembrane region" description="Helical" evidence="1">
    <location>
        <begin position="310"/>
        <end position="331"/>
    </location>
</feature>
<dbReference type="InterPro" id="IPR049177">
    <property type="entry name" value="MgtC_SapB_SrpB_YhiD_N"/>
</dbReference>
<dbReference type="PANTHER" id="PTHR39084:SF1">
    <property type="entry name" value="DUF4010 DOMAIN-CONTAINING PROTEIN"/>
    <property type="match status" value="1"/>
</dbReference>
<feature type="transmembrane region" description="Helical" evidence="1">
    <location>
        <begin position="53"/>
        <end position="86"/>
    </location>
</feature>
<feature type="transmembrane region" description="Helical" evidence="1">
    <location>
        <begin position="12"/>
        <end position="33"/>
    </location>
</feature>
<keyword evidence="1" id="KW-0472">Membrane</keyword>
<feature type="transmembrane region" description="Helical" evidence="1">
    <location>
        <begin position="106"/>
        <end position="130"/>
    </location>
</feature>
<protein>
    <submittedName>
        <fullName evidence="4">MgtC/SapB family protein</fullName>
    </submittedName>
</protein>
<feature type="transmembrane region" description="Helical" evidence="1">
    <location>
        <begin position="241"/>
        <end position="264"/>
    </location>
</feature>
<feature type="transmembrane region" description="Helical" evidence="1">
    <location>
        <begin position="270"/>
        <end position="289"/>
    </location>
</feature>
<evidence type="ECO:0000259" key="3">
    <source>
        <dbReference type="Pfam" id="PF13194"/>
    </source>
</evidence>
<feature type="transmembrane region" description="Helical" evidence="1">
    <location>
        <begin position="367"/>
        <end position="388"/>
    </location>
</feature>
<gene>
    <name evidence="4" type="ORF">H9629_10050</name>
</gene>
<dbReference type="Pfam" id="PF13194">
    <property type="entry name" value="DUF4010"/>
    <property type="match status" value="1"/>
</dbReference>
<evidence type="ECO:0000259" key="2">
    <source>
        <dbReference type="Pfam" id="PF02308"/>
    </source>
</evidence>
<dbReference type="Pfam" id="PF02308">
    <property type="entry name" value="MgtC"/>
    <property type="match status" value="1"/>
</dbReference>
<reference evidence="4 5" key="1">
    <citation type="submission" date="2020-08" db="EMBL/GenBank/DDBJ databases">
        <title>A Genomic Blueprint of the Chicken Gut Microbiome.</title>
        <authorList>
            <person name="Gilroy R."/>
            <person name="Ravi A."/>
            <person name="Getino M."/>
            <person name="Pursley I."/>
            <person name="Horton D.L."/>
            <person name="Alikhan N.-F."/>
            <person name="Baker D."/>
            <person name="Gharbi K."/>
            <person name="Hall N."/>
            <person name="Watson M."/>
            <person name="Adriaenssens E.M."/>
            <person name="Foster-Nyarko E."/>
            <person name="Jarju S."/>
            <person name="Secka A."/>
            <person name="Antonio M."/>
            <person name="Oren A."/>
            <person name="Chaudhuri R."/>
            <person name="La Ragione R.M."/>
            <person name="Hildebrand F."/>
            <person name="Pallen M.J."/>
        </authorList>
    </citation>
    <scope>NUCLEOTIDE SEQUENCE [LARGE SCALE GENOMIC DNA]</scope>
    <source>
        <strain evidence="4 5">Sa1BUA6</strain>
    </source>
</reference>
<dbReference type="PANTHER" id="PTHR39084">
    <property type="entry name" value="MEMBRANE PROTEIN-RELATED"/>
    <property type="match status" value="1"/>
</dbReference>
<dbReference type="InterPro" id="IPR025105">
    <property type="entry name" value="DUF4010"/>
</dbReference>
<proteinExistence type="predicted"/>
<comment type="caution">
    <text evidence="4">The sequence shown here is derived from an EMBL/GenBank/DDBJ whole genome shotgun (WGS) entry which is preliminary data.</text>
</comment>
<name>A0ABR8VY31_9GAMM</name>
<dbReference type="Proteomes" id="UP000621930">
    <property type="component" value="Unassembled WGS sequence"/>
</dbReference>
<evidence type="ECO:0000256" key="1">
    <source>
        <dbReference type="SAM" id="Phobius"/>
    </source>
</evidence>
<sequence length="417" mass="44353">MDFSAVPLNSISSFQDLITLLAAALGCGLLIGLERERHKQRESHPSFAGLRSFALSALLGALCFLFGMVIGLAGALIIGGIVIFSLRNQPEDPGITTELAFLMTYFIGAMCLWNIPLSAGLAVLLTIILMAKHSMHDFAGKWIKEAEFRDGLLLLALILIGLPLTPDRPLWGEVLNPYVILKLLTLILVVQALAHIAKRFLSTKNALMLSSLASGFVSSTATIAQLGLQVRKGEMDAQPNAGAALMSCVSTLVLLLIVVGGVSWAWLKLLLLPSVVGMVILVACAFLLLRKAKPVQELESADSPMFSLKEAVIIAVTLTLIQAGIYALELWLGNAGLLAGTLLASLFEVHAAMAGVVIQGDPSNTHLIYALLLGLGAHAVAKSVNAALTGGFKFALYFAPVQLIQMAVLIGLVWWSL</sequence>
<feature type="transmembrane region" description="Helical" evidence="1">
    <location>
        <begin position="178"/>
        <end position="197"/>
    </location>
</feature>
<feature type="transmembrane region" description="Helical" evidence="1">
    <location>
        <begin position="394"/>
        <end position="415"/>
    </location>
</feature>
<keyword evidence="1" id="KW-1133">Transmembrane helix</keyword>
<dbReference type="RefSeq" id="WP_191731021.1">
    <property type="nucleotide sequence ID" value="NZ_JACSPT010000012.1"/>
</dbReference>